<dbReference type="Pfam" id="PF04230">
    <property type="entry name" value="PS_pyruv_trans"/>
    <property type="match status" value="1"/>
</dbReference>
<comment type="caution">
    <text evidence="2">The sequence shown here is derived from an EMBL/GenBank/DDBJ whole genome shotgun (WGS) entry which is preliminary data.</text>
</comment>
<protein>
    <submittedName>
        <fullName evidence="2">Succinoglycan biosynthesis protein ExoV</fullName>
    </submittedName>
</protein>
<dbReference type="RefSeq" id="WP_114466596.1">
    <property type="nucleotide sequence ID" value="NZ_QPJK01000001.1"/>
</dbReference>
<gene>
    <name evidence="2" type="ORF">DES41_1011159</name>
</gene>
<evidence type="ECO:0000313" key="2">
    <source>
        <dbReference type="EMBL" id="RCW76551.1"/>
    </source>
</evidence>
<accession>A0A368Y8F6</accession>
<dbReference type="InterPro" id="IPR007345">
    <property type="entry name" value="Polysacch_pyruvyl_Trfase"/>
</dbReference>
<dbReference type="AlphaFoldDB" id="A0A368Y8F6"/>
<sequence length="303" mass="34588">MLKLFYYRDGRGNFGDDLNPWIWYSLYPEIFADQAPDHLLGIGTLINDRAPRNGRIWVCGSGAGYHGAAPLNDSWNFVFVRGPRTAARMNLPIDKAITDPAILVADLLDRRPQQASSICYMPHHDSIWRADWRGICKKLGLVYLDPADDIHETMFKMCRSKFVIAEAMHGAIVADALRIPWVPVKAYSHILDFKWQDWAESLALNYQPEILPEVWDVEQFRSRNEVFKSDLKKKLIRMGMNASNWTPPLPDNNANSSMGPLLERLADCRDRAAVVLSPDHAHHEARRRILATMDEFAASRYVA</sequence>
<evidence type="ECO:0000259" key="1">
    <source>
        <dbReference type="Pfam" id="PF04230"/>
    </source>
</evidence>
<organism evidence="2 3">
    <name type="scientific">Pseudorhodoferax soli</name>
    <dbReference type="NCBI Taxonomy" id="545864"/>
    <lineage>
        <taxon>Bacteria</taxon>
        <taxon>Pseudomonadati</taxon>
        <taxon>Pseudomonadota</taxon>
        <taxon>Betaproteobacteria</taxon>
        <taxon>Burkholderiales</taxon>
        <taxon>Comamonadaceae</taxon>
    </lineage>
</organism>
<keyword evidence="3" id="KW-1185">Reference proteome</keyword>
<dbReference type="OrthoDB" id="9803627at2"/>
<dbReference type="Proteomes" id="UP000252884">
    <property type="component" value="Unassembled WGS sequence"/>
</dbReference>
<dbReference type="EMBL" id="QPJK01000001">
    <property type="protein sequence ID" value="RCW76551.1"/>
    <property type="molecule type" value="Genomic_DNA"/>
</dbReference>
<feature type="domain" description="Polysaccharide pyruvyl transferase" evidence="1">
    <location>
        <begin position="49"/>
        <end position="184"/>
    </location>
</feature>
<reference evidence="2 3" key="1">
    <citation type="submission" date="2018-07" db="EMBL/GenBank/DDBJ databases">
        <title>Genomic Encyclopedia of Type Strains, Phase IV (KMG-IV): sequencing the most valuable type-strain genomes for metagenomic binning, comparative biology and taxonomic classification.</title>
        <authorList>
            <person name="Goeker M."/>
        </authorList>
    </citation>
    <scope>NUCLEOTIDE SEQUENCE [LARGE SCALE GENOMIC DNA]</scope>
    <source>
        <strain evidence="2 3">DSM 21634</strain>
    </source>
</reference>
<evidence type="ECO:0000313" key="3">
    <source>
        <dbReference type="Proteomes" id="UP000252884"/>
    </source>
</evidence>
<proteinExistence type="predicted"/>
<name>A0A368Y8F6_9BURK</name>